<accession>A0ABS8UXW7</accession>
<reference evidence="2 3" key="1">
    <citation type="journal article" date="2021" name="BMC Genomics">
        <title>Datura genome reveals duplications of psychoactive alkaloid biosynthetic genes and high mutation rate following tissue culture.</title>
        <authorList>
            <person name="Rajewski A."/>
            <person name="Carter-House D."/>
            <person name="Stajich J."/>
            <person name="Litt A."/>
        </authorList>
    </citation>
    <scope>NUCLEOTIDE SEQUENCE [LARGE SCALE GENOMIC DNA]</scope>
    <source>
        <strain evidence="2">AR-01</strain>
    </source>
</reference>
<protein>
    <submittedName>
        <fullName evidence="2">Uncharacterized protein</fullName>
    </submittedName>
</protein>
<sequence length="94" mass="10857">MRRKHKRRYCGRCGTFKLRIHHVLHVKQETKKSLVSQSLRPHFLTPPAHHLLLAGALTAAPTSRFLNDAFSLFFSSFCVVHIARVFCSLFIRVN</sequence>
<feature type="transmembrane region" description="Helical" evidence="1">
    <location>
        <begin position="70"/>
        <end position="91"/>
    </location>
</feature>
<evidence type="ECO:0000313" key="3">
    <source>
        <dbReference type="Proteomes" id="UP000823775"/>
    </source>
</evidence>
<keyword evidence="1" id="KW-0472">Membrane</keyword>
<evidence type="ECO:0000256" key="1">
    <source>
        <dbReference type="SAM" id="Phobius"/>
    </source>
</evidence>
<gene>
    <name evidence="2" type="ORF">HAX54_023715</name>
</gene>
<evidence type="ECO:0000313" key="2">
    <source>
        <dbReference type="EMBL" id="MCD9639289.1"/>
    </source>
</evidence>
<dbReference type="Proteomes" id="UP000823775">
    <property type="component" value="Unassembled WGS sequence"/>
</dbReference>
<keyword evidence="1" id="KW-0812">Transmembrane</keyword>
<comment type="caution">
    <text evidence="2">The sequence shown here is derived from an EMBL/GenBank/DDBJ whole genome shotgun (WGS) entry which is preliminary data.</text>
</comment>
<organism evidence="2 3">
    <name type="scientific">Datura stramonium</name>
    <name type="common">Jimsonweed</name>
    <name type="synonym">Common thornapple</name>
    <dbReference type="NCBI Taxonomy" id="4076"/>
    <lineage>
        <taxon>Eukaryota</taxon>
        <taxon>Viridiplantae</taxon>
        <taxon>Streptophyta</taxon>
        <taxon>Embryophyta</taxon>
        <taxon>Tracheophyta</taxon>
        <taxon>Spermatophyta</taxon>
        <taxon>Magnoliopsida</taxon>
        <taxon>eudicotyledons</taxon>
        <taxon>Gunneridae</taxon>
        <taxon>Pentapetalae</taxon>
        <taxon>asterids</taxon>
        <taxon>lamiids</taxon>
        <taxon>Solanales</taxon>
        <taxon>Solanaceae</taxon>
        <taxon>Solanoideae</taxon>
        <taxon>Datureae</taxon>
        <taxon>Datura</taxon>
    </lineage>
</organism>
<name>A0ABS8UXW7_DATST</name>
<keyword evidence="1" id="KW-1133">Transmembrane helix</keyword>
<keyword evidence="3" id="KW-1185">Reference proteome</keyword>
<dbReference type="EMBL" id="JACEIK010002883">
    <property type="protein sequence ID" value="MCD9639289.1"/>
    <property type="molecule type" value="Genomic_DNA"/>
</dbReference>
<proteinExistence type="predicted"/>